<dbReference type="InterPro" id="IPR000873">
    <property type="entry name" value="AMP-dep_synth/lig_dom"/>
</dbReference>
<evidence type="ECO:0000256" key="2">
    <source>
        <dbReference type="ARBA" id="ARBA00022840"/>
    </source>
</evidence>
<sequence>MKITKDFKFSYADPNAPEIPGETKPYRHFTIKQNEPLTDNTENSTVYENFMHGYNETEGKGEFLGFRRIIDNVAQPYEWITYEECLQKVKAIGSAFRSERINIKPNEPIGIYSINRPEWVITDFASSFNSMITVPLYDTLGLQALQYIINQVEMKVCCASNDKAKKLLENISSYPTLKKIIVFDSVEEDLQKFADESSIELFYFGDLEEEGKKDIKEFILPKNETVGCICYTSGTTGNPKGAILTNDNLVSFTRSIHNLRSNDLFRYVSHEDVYLSYLPLAHVFERVVQTTVAFYGGKIGFYQGDTGKLLDDASVLKPTLFASVPRLLNRIYDAVWDNINKTGGFTAWLFNFAYNSKKRGLKRGSNTHWLWDRIVFNNIRNKLGGNVKAIYSGSAPLSADVTDFLNICFSCDVQEGYGQTETVACLSLTDKWDMEAGHVGGPMSPVEVKLKDIEDMGYLSTDKPYPRGEICVRGHSVFKGYYKNPELTKEVLDENGWFRTGDIGIWDEHNRIAIIDRVKNIFKLAQGEYVAPEKIEEVYLKHPIVDQIFVHGESLESQLVAVIVPKKSEYKEFAIANGTDQSLSYEEMCKDKNVIKKLINDMNVHARSHNLKGFETIKNIYLEPHEFTEAENLLSPILKIKRGQALQKYKSIIKELYAELKRK</sequence>
<dbReference type="PROSITE" id="PS00455">
    <property type="entry name" value="AMP_BINDING"/>
    <property type="match status" value="1"/>
</dbReference>
<evidence type="ECO:0000259" key="3">
    <source>
        <dbReference type="Pfam" id="PF00501"/>
    </source>
</evidence>
<dbReference type="AlphaFoldDB" id="A0A1Y1UQL9"/>
<dbReference type="Proteomes" id="UP000193719">
    <property type="component" value="Unassembled WGS sequence"/>
</dbReference>
<dbReference type="EMBL" id="MCFH01000097">
    <property type="protein sequence ID" value="ORX40378.1"/>
    <property type="molecule type" value="Genomic_DNA"/>
</dbReference>
<name>A0A1Y1UQL9_9FUNG</name>
<reference evidence="4 5" key="1">
    <citation type="submission" date="2016-08" db="EMBL/GenBank/DDBJ databases">
        <title>Genomes of anaerobic fungi encode conserved fungal cellulosomes for biomass hydrolysis.</title>
        <authorList>
            <consortium name="DOE Joint Genome Institute"/>
            <person name="Haitjema C.H."/>
            <person name="Gilmore S.P."/>
            <person name="Henske J.K."/>
            <person name="Solomon K.V."/>
            <person name="De Groot R."/>
            <person name="Kuo A."/>
            <person name="Mondo S.J."/>
            <person name="Salamov A.A."/>
            <person name="Labutti K."/>
            <person name="Zhao Z."/>
            <person name="Chiniquy J."/>
            <person name="Barry K."/>
            <person name="Brewer H.M."/>
            <person name="Purvine S.O."/>
            <person name="Wright A.T."/>
            <person name="Boxma B."/>
            <person name="Van Alen T."/>
            <person name="Hackstein J.H."/>
            <person name="Baker S.E."/>
            <person name="Grigoriev I.V."/>
            <person name="O'Malley M.A."/>
        </authorList>
    </citation>
    <scope>NUCLEOTIDE SEQUENCE [LARGE SCALE GENOMIC DNA]</scope>
    <source>
        <strain evidence="5">finn</strain>
    </source>
</reference>
<accession>A0A1Y1UQL9</accession>
<keyword evidence="5" id="KW-1185">Reference proteome</keyword>
<evidence type="ECO:0000256" key="1">
    <source>
        <dbReference type="ARBA" id="ARBA00022741"/>
    </source>
</evidence>
<dbReference type="GO" id="GO:0016020">
    <property type="term" value="C:membrane"/>
    <property type="evidence" value="ECO:0007669"/>
    <property type="project" value="TreeGrafter"/>
</dbReference>
<dbReference type="GO" id="GO:0004467">
    <property type="term" value="F:long-chain fatty acid-CoA ligase activity"/>
    <property type="evidence" value="ECO:0007669"/>
    <property type="project" value="TreeGrafter"/>
</dbReference>
<dbReference type="Pfam" id="PF23562">
    <property type="entry name" value="AMP-binding_C_3"/>
    <property type="match status" value="1"/>
</dbReference>
<dbReference type="GO" id="GO:0005524">
    <property type="term" value="F:ATP binding"/>
    <property type="evidence" value="ECO:0007669"/>
    <property type="project" value="UniProtKB-KW"/>
</dbReference>
<dbReference type="InterPro" id="IPR042099">
    <property type="entry name" value="ANL_N_sf"/>
</dbReference>
<organism evidence="4 5">
    <name type="scientific">Piromyces finnis</name>
    <dbReference type="NCBI Taxonomy" id="1754191"/>
    <lineage>
        <taxon>Eukaryota</taxon>
        <taxon>Fungi</taxon>
        <taxon>Fungi incertae sedis</taxon>
        <taxon>Chytridiomycota</taxon>
        <taxon>Chytridiomycota incertae sedis</taxon>
        <taxon>Neocallimastigomycetes</taxon>
        <taxon>Neocallimastigales</taxon>
        <taxon>Neocallimastigaceae</taxon>
        <taxon>Piromyces</taxon>
    </lineage>
</organism>
<dbReference type="STRING" id="1754191.A0A1Y1UQL9"/>
<dbReference type="InterPro" id="IPR020845">
    <property type="entry name" value="AMP-binding_CS"/>
</dbReference>
<evidence type="ECO:0000313" key="4">
    <source>
        <dbReference type="EMBL" id="ORX40378.1"/>
    </source>
</evidence>
<dbReference type="PANTHER" id="PTHR43272">
    <property type="entry name" value="LONG-CHAIN-FATTY-ACID--COA LIGASE"/>
    <property type="match status" value="1"/>
</dbReference>
<dbReference type="GO" id="GO:0005783">
    <property type="term" value="C:endoplasmic reticulum"/>
    <property type="evidence" value="ECO:0007669"/>
    <property type="project" value="TreeGrafter"/>
</dbReference>
<feature type="domain" description="AMP-dependent synthetase/ligase" evidence="3">
    <location>
        <begin position="75"/>
        <end position="482"/>
    </location>
</feature>
<protein>
    <submittedName>
        <fullName evidence="4">Acetyl-CoA synthetase-like protein</fullName>
    </submittedName>
</protein>
<dbReference type="PANTHER" id="PTHR43272:SF33">
    <property type="entry name" value="AMP-BINDING DOMAIN-CONTAINING PROTEIN-RELATED"/>
    <property type="match status" value="1"/>
</dbReference>
<reference evidence="4 5" key="2">
    <citation type="submission" date="2016-08" db="EMBL/GenBank/DDBJ databases">
        <title>Pervasive Adenine N6-methylation of Active Genes in Fungi.</title>
        <authorList>
            <consortium name="DOE Joint Genome Institute"/>
            <person name="Mondo S.J."/>
            <person name="Dannebaum R.O."/>
            <person name="Kuo R.C."/>
            <person name="Labutti K."/>
            <person name="Haridas S."/>
            <person name="Kuo A."/>
            <person name="Salamov A."/>
            <person name="Ahrendt S.R."/>
            <person name="Lipzen A."/>
            <person name="Sullivan W."/>
            <person name="Andreopoulos W.B."/>
            <person name="Clum A."/>
            <person name="Lindquist E."/>
            <person name="Daum C."/>
            <person name="Ramamoorthy G.K."/>
            <person name="Gryganskyi A."/>
            <person name="Culley D."/>
            <person name="Magnuson J.K."/>
            <person name="James T.Y."/>
            <person name="O'Malley M.A."/>
            <person name="Stajich J.E."/>
            <person name="Spatafora J.W."/>
            <person name="Visel A."/>
            <person name="Grigoriev I.V."/>
        </authorList>
    </citation>
    <scope>NUCLEOTIDE SEQUENCE [LARGE SCALE GENOMIC DNA]</scope>
    <source>
        <strain evidence="5">finn</strain>
    </source>
</reference>
<gene>
    <name evidence="4" type="ORF">BCR36DRAFT_339915</name>
</gene>
<keyword evidence="1" id="KW-0547">Nucleotide-binding</keyword>
<evidence type="ECO:0000313" key="5">
    <source>
        <dbReference type="Proteomes" id="UP000193719"/>
    </source>
</evidence>
<dbReference type="Pfam" id="PF00501">
    <property type="entry name" value="AMP-binding"/>
    <property type="match status" value="1"/>
</dbReference>
<keyword evidence="2" id="KW-0067">ATP-binding</keyword>
<dbReference type="OrthoDB" id="1700726at2759"/>
<dbReference type="SUPFAM" id="SSF56801">
    <property type="entry name" value="Acetyl-CoA synthetase-like"/>
    <property type="match status" value="1"/>
</dbReference>
<comment type="caution">
    <text evidence="4">The sequence shown here is derived from an EMBL/GenBank/DDBJ whole genome shotgun (WGS) entry which is preliminary data.</text>
</comment>
<dbReference type="Gene3D" id="3.40.50.12780">
    <property type="entry name" value="N-terminal domain of ligase-like"/>
    <property type="match status" value="1"/>
</dbReference>
<proteinExistence type="predicted"/>